<evidence type="ECO:0000313" key="10">
    <source>
        <dbReference type="Proteomes" id="UP000580839"/>
    </source>
</evidence>
<dbReference type="InterPro" id="IPR007227">
    <property type="entry name" value="Cell_shape_determining_MreD"/>
</dbReference>
<comment type="similarity">
    <text evidence="2">Belongs to the MreD family.</text>
</comment>
<evidence type="ECO:0000256" key="4">
    <source>
        <dbReference type="ARBA" id="ARBA00022692"/>
    </source>
</evidence>
<keyword evidence="3" id="KW-1003">Cell membrane</keyword>
<organism evidence="9 10">
    <name type="scientific">Eiseniibacteriota bacterium</name>
    <dbReference type="NCBI Taxonomy" id="2212470"/>
    <lineage>
        <taxon>Bacteria</taxon>
        <taxon>Candidatus Eiseniibacteriota</taxon>
    </lineage>
</organism>
<protein>
    <submittedName>
        <fullName evidence="9">Rod shape-determining protein MreD</fullName>
    </submittedName>
</protein>
<dbReference type="GO" id="GO:0005886">
    <property type="term" value="C:plasma membrane"/>
    <property type="evidence" value="ECO:0007669"/>
    <property type="project" value="UniProtKB-SubCell"/>
</dbReference>
<comment type="caution">
    <text evidence="9">The sequence shown here is derived from an EMBL/GenBank/DDBJ whole genome shotgun (WGS) entry which is preliminary data.</text>
</comment>
<gene>
    <name evidence="9" type="primary">mreD</name>
    <name evidence="9" type="ORF">HOP12_00100</name>
</gene>
<feature type="transmembrane region" description="Helical" evidence="8">
    <location>
        <begin position="100"/>
        <end position="116"/>
    </location>
</feature>
<dbReference type="AlphaFoldDB" id="A0A849SJ27"/>
<dbReference type="NCBIfam" id="TIGR03426">
    <property type="entry name" value="shape_MreD"/>
    <property type="match status" value="1"/>
</dbReference>
<evidence type="ECO:0000256" key="7">
    <source>
        <dbReference type="ARBA" id="ARBA00023136"/>
    </source>
</evidence>
<dbReference type="Pfam" id="PF04093">
    <property type="entry name" value="MreD"/>
    <property type="match status" value="1"/>
</dbReference>
<dbReference type="GO" id="GO:0008360">
    <property type="term" value="P:regulation of cell shape"/>
    <property type="evidence" value="ECO:0007669"/>
    <property type="project" value="UniProtKB-KW"/>
</dbReference>
<name>A0A849SJ27_UNCEI</name>
<keyword evidence="5" id="KW-0133">Cell shape</keyword>
<reference evidence="9 10" key="1">
    <citation type="submission" date="2020-04" db="EMBL/GenBank/DDBJ databases">
        <title>Metagenomic profiling of ammonia- and methane-oxidizing microorganisms in a Dutch drinking water treatment plant.</title>
        <authorList>
            <person name="Poghosyan L."/>
            <person name="Leucker S."/>
        </authorList>
    </citation>
    <scope>NUCLEOTIDE SEQUENCE [LARGE SCALE GENOMIC DNA]</scope>
    <source>
        <strain evidence="9">S-RSF-IL-03</strain>
    </source>
</reference>
<evidence type="ECO:0000256" key="1">
    <source>
        <dbReference type="ARBA" id="ARBA00004651"/>
    </source>
</evidence>
<keyword evidence="4 8" id="KW-0812">Transmembrane</keyword>
<evidence type="ECO:0000256" key="8">
    <source>
        <dbReference type="SAM" id="Phobius"/>
    </source>
</evidence>
<dbReference type="EMBL" id="JABFRW010000001">
    <property type="protein sequence ID" value="NOT32554.1"/>
    <property type="molecule type" value="Genomic_DNA"/>
</dbReference>
<evidence type="ECO:0000256" key="6">
    <source>
        <dbReference type="ARBA" id="ARBA00022989"/>
    </source>
</evidence>
<sequence length="170" mass="18020">MRGLGGLLLGLVVVLLLRSTALSAFAARGLVIDVLVFAVVVDALRNGPARGSTFGFLLGIAADLDAAHWLGRHALALTLIGYVVGRLSSTLVRDSPRTQMVLLLVATGVHQFWSAAFELSDRAAWPYVLFRTLIGTAVTAVLGTLLLGIGRRLLGGWLFHHAPTAGDTLR</sequence>
<evidence type="ECO:0000256" key="3">
    <source>
        <dbReference type="ARBA" id="ARBA00022475"/>
    </source>
</evidence>
<evidence type="ECO:0000313" key="9">
    <source>
        <dbReference type="EMBL" id="NOT32554.1"/>
    </source>
</evidence>
<proteinExistence type="inferred from homology"/>
<feature type="transmembrane region" description="Helical" evidence="8">
    <location>
        <begin position="128"/>
        <end position="149"/>
    </location>
</feature>
<accession>A0A849SJ27</accession>
<keyword evidence="7 8" id="KW-0472">Membrane</keyword>
<evidence type="ECO:0000256" key="5">
    <source>
        <dbReference type="ARBA" id="ARBA00022960"/>
    </source>
</evidence>
<evidence type="ECO:0000256" key="2">
    <source>
        <dbReference type="ARBA" id="ARBA00007776"/>
    </source>
</evidence>
<dbReference type="Proteomes" id="UP000580839">
    <property type="component" value="Unassembled WGS sequence"/>
</dbReference>
<keyword evidence="6 8" id="KW-1133">Transmembrane helix</keyword>
<comment type="subcellular location">
    <subcellularLocation>
        <location evidence="1">Cell membrane</location>
        <topology evidence="1">Multi-pass membrane protein</topology>
    </subcellularLocation>
</comment>
<feature type="transmembrane region" description="Helical" evidence="8">
    <location>
        <begin position="69"/>
        <end position="88"/>
    </location>
</feature>